<reference evidence="1 2" key="1">
    <citation type="journal article" date="2022" name="Nat. Plants">
        <title>Genomes of leafy and leafless Platanthera orchids illuminate the evolution of mycoheterotrophy.</title>
        <authorList>
            <person name="Li M.H."/>
            <person name="Liu K.W."/>
            <person name="Li Z."/>
            <person name="Lu H.C."/>
            <person name="Ye Q.L."/>
            <person name="Zhang D."/>
            <person name="Wang J.Y."/>
            <person name="Li Y.F."/>
            <person name="Zhong Z.M."/>
            <person name="Liu X."/>
            <person name="Yu X."/>
            <person name="Liu D.K."/>
            <person name="Tu X.D."/>
            <person name="Liu B."/>
            <person name="Hao Y."/>
            <person name="Liao X.Y."/>
            <person name="Jiang Y.T."/>
            <person name="Sun W.H."/>
            <person name="Chen J."/>
            <person name="Chen Y.Q."/>
            <person name="Ai Y."/>
            <person name="Zhai J.W."/>
            <person name="Wu S.S."/>
            <person name="Zhou Z."/>
            <person name="Hsiao Y.Y."/>
            <person name="Wu W.L."/>
            <person name="Chen Y.Y."/>
            <person name="Lin Y.F."/>
            <person name="Hsu J.L."/>
            <person name="Li C.Y."/>
            <person name="Wang Z.W."/>
            <person name="Zhao X."/>
            <person name="Zhong W.Y."/>
            <person name="Ma X.K."/>
            <person name="Ma L."/>
            <person name="Huang J."/>
            <person name="Chen G.Z."/>
            <person name="Huang M.Z."/>
            <person name="Huang L."/>
            <person name="Peng D.H."/>
            <person name="Luo Y.B."/>
            <person name="Zou S.Q."/>
            <person name="Chen S.P."/>
            <person name="Lan S."/>
            <person name="Tsai W.C."/>
            <person name="Van de Peer Y."/>
            <person name="Liu Z.J."/>
        </authorList>
    </citation>
    <scope>NUCLEOTIDE SEQUENCE [LARGE SCALE GENOMIC DNA]</scope>
    <source>
        <strain evidence="1">Lor288</strain>
    </source>
</reference>
<dbReference type="EMBL" id="JBBWWR010000021">
    <property type="protein sequence ID" value="KAK8938031.1"/>
    <property type="molecule type" value="Genomic_DNA"/>
</dbReference>
<gene>
    <name evidence="1" type="ORF">KSP40_PGU000782</name>
</gene>
<protein>
    <submittedName>
        <fullName evidence="1">Uncharacterized protein</fullName>
    </submittedName>
</protein>
<organism evidence="1 2">
    <name type="scientific">Platanthera guangdongensis</name>
    <dbReference type="NCBI Taxonomy" id="2320717"/>
    <lineage>
        <taxon>Eukaryota</taxon>
        <taxon>Viridiplantae</taxon>
        <taxon>Streptophyta</taxon>
        <taxon>Embryophyta</taxon>
        <taxon>Tracheophyta</taxon>
        <taxon>Spermatophyta</taxon>
        <taxon>Magnoliopsida</taxon>
        <taxon>Liliopsida</taxon>
        <taxon>Asparagales</taxon>
        <taxon>Orchidaceae</taxon>
        <taxon>Orchidoideae</taxon>
        <taxon>Orchideae</taxon>
        <taxon>Orchidinae</taxon>
        <taxon>Platanthera</taxon>
    </lineage>
</organism>
<sequence length="209" mass="23985">MLEACAPVLVFPYRRSEPHPTQFLHVGIARRALFSHMIYAAQCSALGHAIYSHTSCFAKIQHTQGNPVRDFKSNRKTHATLRPKTYATLRAIRYILLLELLLLDFCPANSRISAISPAISPYRNITTLLTREYLDVRPDGWLDYAAKKNCAVVRCLTKIPSLQLFRLQSLLDLCWMVRDVLMIGKNRVSRWSQTTSKRHRVEEAIARFS</sequence>
<accession>A0ABR2LD87</accession>
<dbReference type="PANTHER" id="PTHR47486:SF1">
    <property type="entry name" value="SIALYLTRANSFERASE-LIKE PROTEIN 1"/>
    <property type="match status" value="1"/>
</dbReference>
<dbReference type="Proteomes" id="UP001412067">
    <property type="component" value="Unassembled WGS sequence"/>
</dbReference>
<proteinExistence type="predicted"/>
<name>A0ABR2LD87_9ASPA</name>
<dbReference type="InterPro" id="IPR044782">
    <property type="entry name" value="SIA1/STLP5"/>
</dbReference>
<comment type="caution">
    <text evidence="1">The sequence shown here is derived from an EMBL/GenBank/DDBJ whole genome shotgun (WGS) entry which is preliminary data.</text>
</comment>
<evidence type="ECO:0000313" key="1">
    <source>
        <dbReference type="EMBL" id="KAK8938031.1"/>
    </source>
</evidence>
<dbReference type="PANTHER" id="PTHR47486">
    <property type="entry name" value="SIALYLTRANSFERASE-LIKE PROTEIN 1"/>
    <property type="match status" value="1"/>
</dbReference>
<keyword evidence="2" id="KW-1185">Reference proteome</keyword>
<evidence type="ECO:0000313" key="2">
    <source>
        <dbReference type="Proteomes" id="UP001412067"/>
    </source>
</evidence>